<feature type="domain" description="OTU" evidence="2">
    <location>
        <begin position="183"/>
        <end position="206"/>
    </location>
</feature>
<protein>
    <submittedName>
        <fullName evidence="3">OLC1v1029852C1</fullName>
    </submittedName>
</protein>
<dbReference type="PROSITE" id="PS50802">
    <property type="entry name" value="OTU"/>
    <property type="match status" value="1"/>
</dbReference>
<evidence type="ECO:0000313" key="4">
    <source>
        <dbReference type="Proteomes" id="UP001161247"/>
    </source>
</evidence>
<reference evidence="3" key="1">
    <citation type="submission" date="2023-03" db="EMBL/GenBank/DDBJ databases">
        <authorList>
            <person name="Julca I."/>
        </authorList>
    </citation>
    <scope>NUCLEOTIDE SEQUENCE</scope>
</reference>
<organism evidence="3 4">
    <name type="scientific">Oldenlandia corymbosa var. corymbosa</name>
    <dbReference type="NCBI Taxonomy" id="529605"/>
    <lineage>
        <taxon>Eukaryota</taxon>
        <taxon>Viridiplantae</taxon>
        <taxon>Streptophyta</taxon>
        <taxon>Embryophyta</taxon>
        <taxon>Tracheophyta</taxon>
        <taxon>Spermatophyta</taxon>
        <taxon>Magnoliopsida</taxon>
        <taxon>eudicotyledons</taxon>
        <taxon>Gunneridae</taxon>
        <taxon>Pentapetalae</taxon>
        <taxon>asterids</taxon>
        <taxon>lamiids</taxon>
        <taxon>Gentianales</taxon>
        <taxon>Rubiaceae</taxon>
        <taxon>Rubioideae</taxon>
        <taxon>Spermacoceae</taxon>
        <taxon>Hedyotis-Oldenlandia complex</taxon>
        <taxon>Oldenlandia</taxon>
    </lineage>
</organism>
<proteinExistence type="predicted"/>
<evidence type="ECO:0000259" key="2">
    <source>
        <dbReference type="PROSITE" id="PS50802"/>
    </source>
</evidence>
<dbReference type="EMBL" id="OX459119">
    <property type="protein sequence ID" value="CAI9094162.1"/>
    <property type="molecule type" value="Genomic_DNA"/>
</dbReference>
<feature type="compositionally biased region" description="Basic residues" evidence="1">
    <location>
        <begin position="91"/>
        <end position="103"/>
    </location>
</feature>
<feature type="region of interest" description="Disordered" evidence="1">
    <location>
        <begin position="82"/>
        <end position="156"/>
    </location>
</feature>
<name>A0AAV1CFF3_OLDCO</name>
<accession>A0AAV1CFF3</accession>
<dbReference type="InterPro" id="IPR003323">
    <property type="entry name" value="OTU_dom"/>
</dbReference>
<gene>
    <name evidence="3" type="ORF">OLC1_LOCUS5391</name>
</gene>
<evidence type="ECO:0000256" key="1">
    <source>
        <dbReference type="SAM" id="MobiDB-lite"/>
    </source>
</evidence>
<dbReference type="Proteomes" id="UP001161247">
    <property type="component" value="Chromosome 2"/>
</dbReference>
<dbReference type="AlphaFoldDB" id="A0AAV1CFF3"/>
<keyword evidence="4" id="KW-1185">Reference proteome</keyword>
<evidence type="ECO:0000313" key="3">
    <source>
        <dbReference type="EMBL" id="CAI9094162.1"/>
    </source>
</evidence>
<feature type="compositionally biased region" description="Polar residues" evidence="1">
    <location>
        <begin position="111"/>
        <end position="120"/>
    </location>
</feature>
<sequence>MTDAIMWCTGLVEFHVRIKKAADARLAALNIGEQAGTSSPSDVDDEVLYTRQLMKELNECPKAVRRTVNRALRDIMHPDQCGFKQPEEVKRRKGRPKGAKSKKKAEANTLAHEQSPQKKATPNVWDYKDEAQGKSTTVTSDSSKKHPSSSGGRTDASTELFASDISQYGCYDLIPWPIRPYITSYLDVGADGNCGFHVIASNMFLS</sequence>